<proteinExistence type="predicted"/>
<protein>
    <submittedName>
        <fullName evidence="3">Unannotated protein</fullName>
    </submittedName>
</protein>
<reference evidence="3" key="1">
    <citation type="submission" date="2020-05" db="EMBL/GenBank/DDBJ databases">
        <authorList>
            <person name="Chiriac C."/>
            <person name="Salcher M."/>
            <person name="Ghai R."/>
            <person name="Kavagutti S V."/>
        </authorList>
    </citation>
    <scope>NUCLEOTIDE SEQUENCE</scope>
</reference>
<dbReference type="EMBL" id="CAFBOY010000004">
    <property type="protein sequence ID" value="CAB4989320.1"/>
    <property type="molecule type" value="Genomic_DNA"/>
</dbReference>
<sequence length="313" mass="34799">MSRKSERLVNLTIALLATKRWVTKSAIFTSVDGYEGEPEAMERMFERDKDDLRNLGIIIEVGSFDPLFEDEVGYRIRPESYQADLASITPRELSLISLATQAWQGAVLNSSALSALVKLKSLGIDSDFDSIPAMTPVAHISDENFAAVIDAIAERRVISFNYLNIDFASKSRVIEPYGAGTKGGFWYVAGQDLDKKALRLFRLDRFDSEVKTQGKAASYRIPEDFVMAQALSTPEKTQSAQVKVRRDKAHALRIRATTIEEGDEWTTLSIPYLHESELVSDVLWHGDDAFIISPDSARSTAIKALTKIAHAHG</sequence>
<feature type="domain" description="WCX" evidence="2">
    <location>
        <begin position="238"/>
        <end position="308"/>
    </location>
</feature>
<dbReference type="PANTHER" id="PTHR34580:SF3">
    <property type="entry name" value="PROTEIN PAFB"/>
    <property type="match status" value="1"/>
</dbReference>
<dbReference type="AlphaFoldDB" id="A0A6J6H0Q0"/>
<evidence type="ECO:0000313" key="4">
    <source>
        <dbReference type="EMBL" id="CAB4989320.1"/>
    </source>
</evidence>
<organism evidence="3">
    <name type="scientific">freshwater metagenome</name>
    <dbReference type="NCBI Taxonomy" id="449393"/>
    <lineage>
        <taxon>unclassified sequences</taxon>
        <taxon>metagenomes</taxon>
        <taxon>ecological metagenomes</taxon>
    </lineage>
</organism>
<feature type="domain" description="WYL" evidence="1">
    <location>
        <begin position="143"/>
        <end position="207"/>
    </location>
</feature>
<name>A0A6J6H0Q0_9ZZZZ</name>
<gene>
    <name evidence="3" type="ORF">UFOPK1856_00217</name>
    <name evidence="4" type="ORF">UFOPK4022_00074</name>
</gene>
<dbReference type="PANTHER" id="PTHR34580">
    <property type="match status" value="1"/>
</dbReference>
<dbReference type="Pfam" id="PF13280">
    <property type="entry name" value="WYL"/>
    <property type="match status" value="1"/>
</dbReference>
<dbReference type="Pfam" id="PF25583">
    <property type="entry name" value="WCX"/>
    <property type="match status" value="1"/>
</dbReference>
<evidence type="ECO:0000259" key="1">
    <source>
        <dbReference type="Pfam" id="PF13280"/>
    </source>
</evidence>
<evidence type="ECO:0000313" key="3">
    <source>
        <dbReference type="EMBL" id="CAB4607247.1"/>
    </source>
</evidence>
<dbReference type="InterPro" id="IPR051534">
    <property type="entry name" value="CBASS_pafABC_assoc_protein"/>
</dbReference>
<evidence type="ECO:0000259" key="2">
    <source>
        <dbReference type="Pfam" id="PF25583"/>
    </source>
</evidence>
<dbReference type="InterPro" id="IPR057727">
    <property type="entry name" value="WCX_dom"/>
</dbReference>
<dbReference type="PROSITE" id="PS52050">
    <property type="entry name" value="WYL"/>
    <property type="match status" value="1"/>
</dbReference>
<dbReference type="EMBL" id="CAEZUV010000015">
    <property type="protein sequence ID" value="CAB4607247.1"/>
    <property type="molecule type" value="Genomic_DNA"/>
</dbReference>
<dbReference type="InterPro" id="IPR026881">
    <property type="entry name" value="WYL_dom"/>
</dbReference>
<accession>A0A6J6H0Q0</accession>